<dbReference type="Pfam" id="PF04402">
    <property type="entry name" value="SIMPL"/>
    <property type="match status" value="1"/>
</dbReference>
<gene>
    <name evidence="2" type="ORF">CWE12_11240</name>
</gene>
<dbReference type="PANTHER" id="PTHR34387">
    <property type="entry name" value="SLR1258 PROTEIN"/>
    <property type="match status" value="1"/>
</dbReference>
<organism evidence="2 3">
    <name type="scientific">Aliidiomarina sedimenti</name>
    <dbReference type="NCBI Taxonomy" id="1933879"/>
    <lineage>
        <taxon>Bacteria</taxon>
        <taxon>Pseudomonadati</taxon>
        <taxon>Pseudomonadota</taxon>
        <taxon>Gammaproteobacteria</taxon>
        <taxon>Alteromonadales</taxon>
        <taxon>Idiomarinaceae</taxon>
        <taxon>Aliidiomarina</taxon>
    </lineage>
</organism>
<dbReference type="InterPro" id="IPR007497">
    <property type="entry name" value="SIMPL/DUF541"/>
</dbReference>
<evidence type="ECO:0000256" key="1">
    <source>
        <dbReference type="SAM" id="SignalP"/>
    </source>
</evidence>
<sequence>MRSFSFISVITTLSLTLLLVAGCSAQANTANDEDQIVVSGQGTVHVVPDTMRFSLWVEADGHQLSPIKTQVDQITAAILNQLQQRDIKREDMRSFQLAIHPKYKREGDQTVQDGFQVSRQIDVTLRDASNFDHLIDYALAQGVTRVGSIQYQLGDASEASQQALLRAIDDAHTKATLIAEHSDRELGSIITIRESSSNGSPVMRMAAESRTMDVSEPGQQAINAQVEVVFRLR</sequence>
<proteinExistence type="predicted"/>
<evidence type="ECO:0000313" key="3">
    <source>
        <dbReference type="Proteomes" id="UP000287410"/>
    </source>
</evidence>
<dbReference type="Gene3D" id="3.30.70.2970">
    <property type="entry name" value="Protein of unknown function (DUF541), domain 2"/>
    <property type="match status" value="1"/>
</dbReference>
<feature type="chain" id="PRO_5046996201" description="SIMPL domain-containing protein" evidence="1">
    <location>
        <begin position="30"/>
        <end position="233"/>
    </location>
</feature>
<dbReference type="EMBL" id="PIPN01000005">
    <property type="protein sequence ID" value="RUO28871.1"/>
    <property type="molecule type" value="Genomic_DNA"/>
</dbReference>
<dbReference type="RefSeq" id="WP_126789807.1">
    <property type="nucleotide sequence ID" value="NZ_PIPN01000005.1"/>
</dbReference>
<name>A0ABY0BXH9_9GAMM</name>
<dbReference type="PANTHER" id="PTHR34387:SF1">
    <property type="entry name" value="PERIPLASMIC IMMUNOGENIC PROTEIN"/>
    <property type="match status" value="1"/>
</dbReference>
<protein>
    <recommendedName>
        <fullName evidence="4">SIMPL domain-containing protein</fullName>
    </recommendedName>
</protein>
<reference evidence="2 3" key="1">
    <citation type="journal article" date="2018" name="Front. Microbiol.">
        <title>Genome-Based Analysis Reveals the Taxonomy and Diversity of the Family Idiomarinaceae.</title>
        <authorList>
            <person name="Liu Y."/>
            <person name="Lai Q."/>
            <person name="Shao Z."/>
        </authorList>
    </citation>
    <scope>NUCLEOTIDE SEQUENCE [LARGE SCALE GENOMIC DNA]</scope>
    <source>
        <strain evidence="2 3">GBSy1</strain>
    </source>
</reference>
<dbReference type="PROSITE" id="PS51257">
    <property type="entry name" value="PROKAR_LIPOPROTEIN"/>
    <property type="match status" value="1"/>
</dbReference>
<dbReference type="Gene3D" id="3.30.110.170">
    <property type="entry name" value="Protein of unknown function (DUF541), domain 1"/>
    <property type="match status" value="1"/>
</dbReference>
<dbReference type="InterPro" id="IPR052022">
    <property type="entry name" value="26kDa_periplasmic_antigen"/>
</dbReference>
<keyword evidence="3" id="KW-1185">Reference proteome</keyword>
<keyword evidence="1" id="KW-0732">Signal</keyword>
<accession>A0ABY0BXH9</accession>
<evidence type="ECO:0008006" key="4">
    <source>
        <dbReference type="Google" id="ProtNLM"/>
    </source>
</evidence>
<dbReference type="Proteomes" id="UP000287410">
    <property type="component" value="Unassembled WGS sequence"/>
</dbReference>
<evidence type="ECO:0000313" key="2">
    <source>
        <dbReference type="EMBL" id="RUO28871.1"/>
    </source>
</evidence>
<feature type="signal peptide" evidence="1">
    <location>
        <begin position="1"/>
        <end position="29"/>
    </location>
</feature>
<comment type="caution">
    <text evidence="2">The sequence shown here is derived from an EMBL/GenBank/DDBJ whole genome shotgun (WGS) entry which is preliminary data.</text>
</comment>